<feature type="chain" id="PRO_5008581813" evidence="1">
    <location>
        <begin position="21"/>
        <end position="178"/>
    </location>
</feature>
<protein>
    <submittedName>
        <fullName evidence="2">Uncharacterized protein</fullName>
    </submittedName>
</protein>
<accession>A0A1B6E540</accession>
<organism evidence="2">
    <name type="scientific">Clastoptera arizonana</name>
    <name type="common">Arizona spittle bug</name>
    <dbReference type="NCBI Taxonomy" id="38151"/>
    <lineage>
        <taxon>Eukaryota</taxon>
        <taxon>Metazoa</taxon>
        <taxon>Ecdysozoa</taxon>
        <taxon>Arthropoda</taxon>
        <taxon>Hexapoda</taxon>
        <taxon>Insecta</taxon>
        <taxon>Pterygota</taxon>
        <taxon>Neoptera</taxon>
        <taxon>Paraneoptera</taxon>
        <taxon>Hemiptera</taxon>
        <taxon>Auchenorrhyncha</taxon>
        <taxon>Cercopoidea</taxon>
        <taxon>Clastopteridae</taxon>
        <taxon>Clastoptera</taxon>
    </lineage>
</organism>
<dbReference type="EMBL" id="GEDC01004281">
    <property type="protein sequence ID" value="JAS33017.1"/>
    <property type="molecule type" value="Transcribed_RNA"/>
</dbReference>
<reference evidence="2" key="1">
    <citation type="submission" date="2015-12" db="EMBL/GenBank/DDBJ databases">
        <title>De novo transcriptome assembly of four potential Pierce s Disease insect vectors from Arizona vineyards.</title>
        <authorList>
            <person name="Tassone E.E."/>
        </authorList>
    </citation>
    <scope>NUCLEOTIDE SEQUENCE</scope>
</reference>
<feature type="signal peptide" evidence="1">
    <location>
        <begin position="1"/>
        <end position="20"/>
    </location>
</feature>
<gene>
    <name evidence="2" type="ORF">g.5859</name>
</gene>
<keyword evidence="1" id="KW-0732">Signal</keyword>
<evidence type="ECO:0000313" key="2">
    <source>
        <dbReference type="EMBL" id="JAS33017.1"/>
    </source>
</evidence>
<name>A0A1B6E540_9HEMI</name>
<sequence length="178" mass="20746">MIRTWIMPVIVLMFALTVKATEDYDNPYVIVPTCNPQAECVPDVPDPNINFTVLDSIITKGLQRPCESNGTDIIKAAQRYFREMQELVVTMEHSRNAGQQLQQILDFKERPNFINLRINKELLKIKYRWKRKTFEKLSQYINGTRWALIDLKKALDANSTEYSDFESSPESETVSNYF</sequence>
<proteinExistence type="predicted"/>
<evidence type="ECO:0000256" key="1">
    <source>
        <dbReference type="SAM" id="SignalP"/>
    </source>
</evidence>
<dbReference type="AlphaFoldDB" id="A0A1B6E540"/>